<dbReference type="InterPro" id="IPR013766">
    <property type="entry name" value="Thioredoxin_domain"/>
</dbReference>
<feature type="domain" description="Thioredoxin" evidence="1">
    <location>
        <begin position="1"/>
        <end position="152"/>
    </location>
</feature>
<dbReference type="PROSITE" id="PS51352">
    <property type="entry name" value="THIOREDOXIN_2"/>
    <property type="match status" value="1"/>
</dbReference>
<dbReference type="SUPFAM" id="SSF52833">
    <property type="entry name" value="Thioredoxin-like"/>
    <property type="match status" value="1"/>
</dbReference>
<dbReference type="PANTHER" id="PTHR46762">
    <property type="entry name" value="NUCLEOREDOXIN-LIKE PROTEIN 2"/>
    <property type="match status" value="1"/>
</dbReference>
<organism evidence="2 3">
    <name type="scientific">Parastrongyloides trichosuri</name>
    <name type="common">Possum-specific nematode worm</name>
    <dbReference type="NCBI Taxonomy" id="131310"/>
    <lineage>
        <taxon>Eukaryota</taxon>
        <taxon>Metazoa</taxon>
        <taxon>Ecdysozoa</taxon>
        <taxon>Nematoda</taxon>
        <taxon>Chromadorea</taxon>
        <taxon>Rhabditida</taxon>
        <taxon>Tylenchina</taxon>
        <taxon>Panagrolaimomorpha</taxon>
        <taxon>Strongyloidoidea</taxon>
        <taxon>Strongyloididae</taxon>
        <taxon>Parastrongyloides</taxon>
    </lineage>
</organism>
<dbReference type="InterPro" id="IPR012336">
    <property type="entry name" value="Thioredoxin-like_fold"/>
</dbReference>
<dbReference type="GO" id="GO:0007600">
    <property type="term" value="P:sensory perception"/>
    <property type="evidence" value="ECO:0007669"/>
    <property type="project" value="InterPro"/>
</dbReference>
<dbReference type="GO" id="GO:0045494">
    <property type="term" value="P:photoreceptor cell maintenance"/>
    <property type="evidence" value="ECO:0007669"/>
    <property type="project" value="InterPro"/>
</dbReference>
<dbReference type="WBParaSite" id="PTRK_0000612200.1">
    <property type="protein sequence ID" value="PTRK_0000612200.1"/>
    <property type="gene ID" value="PTRK_0000612200"/>
</dbReference>
<evidence type="ECO:0000313" key="3">
    <source>
        <dbReference type="WBParaSite" id="PTRK_0000612200.1"/>
    </source>
</evidence>
<reference evidence="3" key="1">
    <citation type="submission" date="2017-02" db="UniProtKB">
        <authorList>
            <consortium name="WormBaseParasite"/>
        </authorList>
    </citation>
    <scope>IDENTIFICATION</scope>
</reference>
<sequence>MDLKKLVTEVDLYRGEKNEGKGANLLKGKIIGVYFSAGWCGPCRQFTPKLKRFYEKLIKEGKPFEIIFVSADHEKEEALEYYEEKMGKWLMLEFNEKSFEDLKNALKIPGIPEFKIIKSDGTIIVDDGRSEVTEQGSDDPVALFTKWEKLAA</sequence>
<keyword evidence="2" id="KW-1185">Reference proteome</keyword>
<evidence type="ECO:0000259" key="1">
    <source>
        <dbReference type="PROSITE" id="PS51352"/>
    </source>
</evidence>
<evidence type="ECO:0000313" key="2">
    <source>
        <dbReference type="Proteomes" id="UP000038045"/>
    </source>
</evidence>
<dbReference type="PANTHER" id="PTHR46762:SF1">
    <property type="entry name" value="NUCLEOREDOXIN-LIKE PROTEIN 2"/>
    <property type="match status" value="1"/>
</dbReference>
<name>A0A0N4ZEM3_PARTI</name>
<protein>
    <submittedName>
        <fullName evidence="3">Thioredoxin domain-containing protein</fullName>
    </submittedName>
</protein>
<dbReference type="InterPro" id="IPR029519">
    <property type="entry name" value="RdCVF2"/>
</dbReference>
<dbReference type="AlphaFoldDB" id="A0A0N4ZEM3"/>
<dbReference type="CDD" id="cd02964">
    <property type="entry name" value="TryX_like_family"/>
    <property type="match status" value="1"/>
</dbReference>
<dbReference type="Pfam" id="PF13905">
    <property type="entry name" value="Thioredoxin_8"/>
    <property type="match status" value="1"/>
</dbReference>
<dbReference type="Proteomes" id="UP000038045">
    <property type="component" value="Unplaced"/>
</dbReference>
<dbReference type="InterPro" id="IPR036249">
    <property type="entry name" value="Thioredoxin-like_sf"/>
</dbReference>
<dbReference type="Gene3D" id="3.40.30.10">
    <property type="entry name" value="Glutaredoxin"/>
    <property type="match status" value="1"/>
</dbReference>
<accession>A0A0N4ZEM3</accession>
<proteinExistence type="predicted"/>